<dbReference type="EMBL" id="AEPW01000046">
    <property type="protein sequence ID" value="EFU77017.1"/>
    <property type="molecule type" value="Genomic_DNA"/>
</dbReference>
<name>E6LMC2_9FIRM</name>
<sequence>MKKLFGAKLFKILLAAFGILLLSIMLVGCKNEKSHAGYYVLESIKSEGNEFGKDFIKEAELDCYIILKDDGTGTMSFSDEATDIKWGDGKLNVEGENVDYNIKNDELTFDIDGDTMVFKRSNDTPPAK</sequence>
<dbReference type="RefSeq" id="WP_008750874.1">
    <property type="nucleotide sequence ID" value="NZ_GL622296.1"/>
</dbReference>
<dbReference type="PROSITE" id="PS51257">
    <property type="entry name" value="PROKAR_LIPOPROTEIN"/>
    <property type="match status" value="1"/>
</dbReference>
<evidence type="ECO:0000313" key="3">
    <source>
        <dbReference type="Proteomes" id="UP000003434"/>
    </source>
</evidence>
<dbReference type="AlphaFoldDB" id="E6LMC2"/>
<reference evidence="2 3" key="1">
    <citation type="submission" date="2010-12" db="EMBL/GenBank/DDBJ databases">
        <authorList>
            <person name="Muzny D."/>
            <person name="Qin X."/>
            <person name="Deng J."/>
            <person name="Jiang H."/>
            <person name="Liu Y."/>
            <person name="Qu J."/>
            <person name="Song X.-Z."/>
            <person name="Zhang L."/>
            <person name="Thornton R."/>
            <person name="Coyle M."/>
            <person name="Francisco L."/>
            <person name="Jackson L."/>
            <person name="Javaid M."/>
            <person name="Korchina V."/>
            <person name="Kovar C."/>
            <person name="Mata R."/>
            <person name="Mathew T."/>
            <person name="Ngo R."/>
            <person name="Nguyen L."/>
            <person name="Nguyen N."/>
            <person name="Okwuonu G."/>
            <person name="Ongeri F."/>
            <person name="Pham C."/>
            <person name="Simmons D."/>
            <person name="Wilczek-Boney K."/>
            <person name="Hale W."/>
            <person name="Jakkamsetti A."/>
            <person name="Pham P."/>
            <person name="Ruth R."/>
            <person name="San Lucas F."/>
            <person name="Warren J."/>
            <person name="Zhang J."/>
            <person name="Zhao Z."/>
            <person name="Zhou C."/>
            <person name="Zhu D."/>
            <person name="Lee S."/>
            <person name="Bess C."/>
            <person name="Blankenburg K."/>
            <person name="Forbes L."/>
            <person name="Fu Q."/>
            <person name="Gubbala S."/>
            <person name="Hirani K."/>
            <person name="Jayaseelan J.C."/>
            <person name="Lara F."/>
            <person name="Munidasa M."/>
            <person name="Palculict T."/>
            <person name="Patil S."/>
            <person name="Pu L.-L."/>
            <person name="Saada N."/>
            <person name="Tang L."/>
            <person name="Weissenberger G."/>
            <person name="Zhu Y."/>
            <person name="Hemphill L."/>
            <person name="Shang Y."/>
            <person name="Youmans B."/>
            <person name="Ayvaz T."/>
            <person name="Ross M."/>
            <person name="Santibanez J."/>
            <person name="Aqrawi P."/>
            <person name="Gross S."/>
            <person name="Joshi V."/>
            <person name="Fowler G."/>
            <person name="Nazareth L."/>
            <person name="Reid J."/>
            <person name="Worley K."/>
            <person name="Petrosino J."/>
            <person name="Highlander S."/>
            <person name="Gibbs R."/>
        </authorList>
    </citation>
    <scope>NUCLEOTIDE SEQUENCE [LARGE SCALE GENOMIC DNA]</scope>
    <source>
        <strain evidence="2 3">DSM 3986</strain>
    </source>
</reference>
<dbReference type="Pfam" id="PF13648">
    <property type="entry name" value="Lipocalin_4"/>
    <property type="match status" value="1"/>
</dbReference>
<accession>E6LMC2</accession>
<dbReference type="eggNOG" id="ENOG503493F">
    <property type="taxonomic scope" value="Bacteria"/>
</dbReference>
<evidence type="ECO:0000313" key="2">
    <source>
        <dbReference type="EMBL" id="EFU77017.1"/>
    </source>
</evidence>
<dbReference type="InterPro" id="IPR024311">
    <property type="entry name" value="Lipocalin-like"/>
</dbReference>
<comment type="caution">
    <text evidence="2">The sequence shown here is derived from an EMBL/GenBank/DDBJ whole genome shotgun (WGS) entry which is preliminary data.</text>
</comment>
<dbReference type="Proteomes" id="UP000003434">
    <property type="component" value="Unassembled WGS sequence"/>
</dbReference>
<protein>
    <recommendedName>
        <fullName evidence="1">Lipocalin-like domain-containing protein</fullName>
    </recommendedName>
</protein>
<feature type="domain" description="Lipocalin-like" evidence="1">
    <location>
        <begin position="37"/>
        <end position="115"/>
    </location>
</feature>
<dbReference type="HOGENOM" id="CLU_1956823_0_0_9"/>
<proteinExistence type="predicted"/>
<gene>
    <name evidence="2" type="ORF">HMPREF0381_1107</name>
</gene>
<organism evidence="2 3">
    <name type="scientific">Lachnoanaerobaculum saburreum DSM 3986</name>
    <dbReference type="NCBI Taxonomy" id="887325"/>
    <lineage>
        <taxon>Bacteria</taxon>
        <taxon>Bacillati</taxon>
        <taxon>Bacillota</taxon>
        <taxon>Clostridia</taxon>
        <taxon>Lachnospirales</taxon>
        <taxon>Lachnospiraceae</taxon>
        <taxon>Lachnoanaerobaculum</taxon>
    </lineage>
</organism>
<evidence type="ECO:0000259" key="1">
    <source>
        <dbReference type="Pfam" id="PF13648"/>
    </source>
</evidence>